<sequence length="56" mass="6382">MEDEKVWKVVLTSWEPFTNVSGVKTYKPKTTWTAEEDKLANVNPKALNVIFNGVDL</sequence>
<keyword evidence="2" id="KW-1185">Reference proteome</keyword>
<organism evidence="1 2">
    <name type="scientific">Gossypium arboreum</name>
    <name type="common">Tree cotton</name>
    <name type="synonym">Gossypium nanking</name>
    <dbReference type="NCBI Taxonomy" id="29729"/>
    <lineage>
        <taxon>Eukaryota</taxon>
        <taxon>Viridiplantae</taxon>
        <taxon>Streptophyta</taxon>
        <taxon>Embryophyta</taxon>
        <taxon>Tracheophyta</taxon>
        <taxon>Spermatophyta</taxon>
        <taxon>Magnoliopsida</taxon>
        <taxon>eudicotyledons</taxon>
        <taxon>Gunneridae</taxon>
        <taxon>Pentapetalae</taxon>
        <taxon>rosids</taxon>
        <taxon>malvids</taxon>
        <taxon>Malvales</taxon>
        <taxon>Malvaceae</taxon>
        <taxon>Malvoideae</taxon>
        <taxon>Gossypium</taxon>
    </lineage>
</organism>
<evidence type="ECO:0000313" key="1">
    <source>
        <dbReference type="EMBL" id="KAK5846416.1"/>
    </source>
</evidence>
<dbReference type="EMBL" id="JARKNE010000001">
    <property type="protein sequence ID" value="KAK5846416.1"/>
    <property type="molecule type" value="Genomic_DNA"/>
</dbReference>
<accession>A0ABR0R480</accession>
<reference evidence="1 2" key="1">
    <citation type="submission" date="2023-03" db="EMBL/GenBank/DDBJ databases">
        <title>WGS of Gossypium arboreum.</title>
        <authorList>
            <person name="Yu D."/>
        </authorList>
    </citation>
    <scope>NUCLEOTIDE SEQUENCE [LARGE SCALE GENOMIC DNA]</scope>
    <source>
        <tissue evidence="1">Leaf</tissue>
    </source>
</reference>
<evidence type="ECO:0000313" key="2">
    <source>
        <dbReference type="Proteomes" id="UP001358586"/>
    </source>
</evidence>
<proteinExistence type="predicted"/>
<name>A0ABR0R480_GOSAR</name>
<gene>
    <name evidence="1" type="ORF">PVK06_002702</name>
</gene>
<protein>
    <submittedName>
        <fullName evidence="1">Uncharacterized protein</fullName>
    </submittedName>
</protein>
<comment type="caution">
    <text evidence="1">The sequence shown here is derived from an EMBL/GenBank/DDBJ whole genome shotgun (WGS) entry which is preliminary data.</text>
</comment>
<dbReference type="Proteomes" id="UP001358586">
    <property type="component" value="Chromosome 1"/>
</dbReference>